<keyword evidence="3" id="KW-1185">Reference proteome</keyword>
<dbReference type="OrthoDB" id="3466836at2759"/>
<dbReference type="VEuPathDB" id="FungiDB:ASPCADRAFT_515013"/>
<accession>A0A1R3RQN2</accession>
<dbReference type="SUPFAM" id="SSF53474">
    <property type="entry name" value="alpha/beta-Hydrolases"/>
    <property type="match status" value="1"/>
</dbReference>
<feature type="domain" description="AB hydrolase-1" evidence="1">
    <location>
        <begin position="38"/>
        <end position="318"/>
    </location>
</feature>
<evidence type="ECO:0000259" key="1">
    <source>
        <dbReference type="Pfam" id="PF12697"/>
    </source>
</evidence>
<dbReference type="InterPro" id="IPR029058">
    <property type="entry name" value="AB_hydrolase_fold"/>
</dbReference>
<dbReference type="InterPro" id="IPR000073">
    <property type="entry name" value="AB_hydrolase_1"/>
</dbReference>
<name>A0A1R3RQN2_ASPC5</name>
<organism evidence="2 3">
    <name type="scientific">Aspergillus carbonarius (strain ITEM 5010)</name>
    <dbReference type="NCBI Taxonomy" id="602072"/>
    <lineage>
        <taxon>Eukaryota</taxon>
        <taxon>Fungi</taxon>
        <taxon>Dikarya</taxon>
        <taxon>Ascomycota</taxon>
        <taxon>Pezizomycotina</taxon>
        <taxon>Eurotiomycetes</taxon>
        <taxon>Eurotiomycetidae</taxon>
        <taxon>Eurotiales</taxon>
        <taxon>Aspergillaceae</taxon>
        <taxon>Aspergillus</taxon>
        <taxon>Aspergillus subgen. Circumdati</taxon>
    </lineage>
</organism>
<protein>
    <recommendedName>
        <fullName evidence="1">AB hydrolase-1 domain-containing protein</fullName>
    </recommendedName>
</protein>
<gene>
    <name evidence="2" type="ORF">ASPCADRAFT_515013</name>
</gene>
<proteinExistence type="predicted"/>
<dbReference type="OMA" id="FKVEFEQ"/>
<dbReference type="Pfam" id="PF12697">
    <property type="entry name" value="Abhydrolase_6"/>
    <property type="match status" value="1"/>
</dbReference>
<evidence type="ECO:0000313" key="2">
    <source>
        <dbReference type="EMBL" id="OOF96791.1"/>
    </source>
</evidence>
<dbReference type="Gene3D" id="3.40.50.1820">
    <property type="entry name" value="alpha/beta hydrolase"/>
    <property type="match status" value="1"/>
</dbReference>
<dbReference type="EMBL" id="KV907498">
    <property type="protein sequence ID" value="OOF96791.1"/>
    <property type="molecule type" value="Genomic_DNA"/>
</dbReference>
<dbReference type="AlphaFoldDB" id="A0A1R3RQN2"/>
<dbReference type="Proteomes" id="UP000188318">
    <property type="component" value="Unassembled WGS sequence"/>
</dbReference>
<sequence length="333" mass="36534">MTYNFITLTTKPTAQLSYSYHPPIPSPSSPTTLTNSLLIFINGLGLPQTSWSPLITTLTTHPPTTGLPALLTYDRYAQGLSTDKDPADASAPNPAHAHDCLSVVHDLHQLLVQITTTHHHHHHPTPLQDMHLILVSNSIGGAISRLYAQTYPGTVAGLVFLDSVLANSDFVNIYPNPEDPGFNEGELPGDVTVDALRKTREFMTRVFHPETGMMGAAEGLSRRNLPALLPYSDGPMLLGPGGKGPWVTVVGHEFERFEEEFEAMSGGGRTLTREYLNPYWERYNQGLVRITEDGRGKGPLRAPGTGHFVQRDNPEWVAGEVRGLVERVLGEMM</sequence>
<evidence type="ECO:0000313" key="3">
    <source>
        <dbReference type="Proteomes" id="UP000188318"/>
    </source>
</evidence>
<reference evidence="3" key="1">
    <citation type="journal article" date="2017" name="Genome Biol.">
        <title>Comparative genomics reveals high biological diversity and specific adaptations in the industrially and medically important fungal genus Aspergillus.</title>
        <authorList>
            <person name="de Vries R.P."/>
            <person name="Riley R."/>
            <person name="Wiebenga A."/>
            <person name="Aguilar-Osorio G."/>
            <person name="Amillis S."/>
            <person name="Uchima C.A."/>
            <person name="Anderluh G."/>
            <person name="Asadollahi M."/>
            <person name="Askin M."/>
            <person name="Barry K."/>
            <person name="Battaglia E."/>
            <person name="Bayram O."/>
            <person name="Benocci T."/>
            <person name="Braus-Stromeyer S.A."/>
            <person name="Caldana C."/>
            <person name="Canovas D."/>
            <person name="Cerqueira G.C."/>
            <person name="Chen F."/>
            <person name="Chen W."/>
            <person name="Choi C."/>
            <person name="Clum A."/>
            <person name="Dos Santos R.A."/>
            <person name="Damasio A.R."/>
            <person name="Diallinas G."/>
            <person name="Emri T."/>
            <person name="Fekete E."/>
            <person name="Flipphi M."/>
            <person name="Freyberg S."/>
            <person name="Gallo A."/>
            <person name="Gournas C."/>
            <person name="Habgood R."/>
            <person name="Hainaut M."/>
            <person name="Harispe M.L."/>
            <person name="Henrissat B."/>
            <person name="Hilden K.S."/>
            <person name="Hope R."/>
            <person name="Hossain A."/>
            <person name="Karabika E."/>
            <person name="Karaffa L."/>
            <person name="Karanyi Z."/>
            <person name="Krasevec N."/>
            <person name="Kuo A."/>
            <person name="Kusch H."/>
            <person name="LaButti K."/>
            <person name="Lagendijk E.L."/>
            <person name="Lapidus A."/>
            <person name="Levasseur A."/>
            <person name="Lindquist E."/>
            <person name="Lipzen A."/>
            <person name="Logrieco A.F."/>
            <person name="MacCabe A."/>
            <person name="Maekelae M.R."/>
            <person name="Malavazi I."/>
            <person name="Melin P."/>
            <person name="Meyer V."/>
            <person name="Mielnichuk N."/>
            <person name="Miskei M."/>
            <person name="Molnar A.P."/>
            <person name="Mule G."/>
            <person name="Ngan C.Y."/>
            <person name="Orejas M."/>
            <person name="Orosz E."/>
            <person name="Ouedraogo J.P."/>
            <person name="Overkamp K.M."/>
            <person name="Park H.-S."/>
            <person name="Perrone G."/>
            <person name="Piumi F."/>
            <person name="Punt P.J."/>
            <person name="Ram A.F."/>
            <person name="Ramon A."/>
            <person name="Rauscher S."/>
            <person name="Record E."/>
            <person name="Riano-Pachon D.M."/>
            <person name="Robert V."/>
            <person name="Roehrig J."/>
            <person name="Ruller R."/>
            <person name="Salamov A."/>
            <person name="Salih N.S."/>
            <person name="Samson R.A."/>
            <person name="Sandor E."/>
            <person name="Sanguinetti M."/>
            <person name="Schuetze T."/>
            <person name="Sepcic K."/>
            <person name="Shelest E."/>
            <person name="Sherlock G."/>
            <person name="Sophianopoulou V."/>
            <person name="Squina F.M."/>
            <person name="Sun H."/>
            <person name="Susca A."/>
            <person name="Todd R.B."/>
            <person name="Tsang A."/>
            <person name="Unkles S.E."/>
            <person name="van de Wiele N."/>
            <person name="van Rossen-Uffink D."/>
            <person name="Oliveira J.V."/>
            <person name="Vesth T.C."/>
            <person name="Visser J."/>
            <person name="Yu J.-H."/>
            <person name="Zhou M."/>
            <person name="Andersen M.R."/>
            <person name="Archer D.B."/>
            <person name="Baker S.E."/>
            <person name="Benoit I."/>
            <person name="Brakhage A.A."/>
            <person name="Braus G.H."/>
            <person name="Fischer R."/>
            <person name="Frisvad J.C."/>
            <person name="Goldman G.H."/>
            <person name="Houbraken J."/>
            <person name="Oakley B."/>
            <person name="Pocsi I."/>
            <person name="Scazzocchio C."/>
            <person name="Seiboth B."/>
            <person name="vanKuyk P.A."/>
            <person name="Wortman J."/>
            <person name="Dyer P.S."/>
            <person name="Grigoriev I.V."/>
        </authorList>
    </citation>
    <scope>NUCLEOTIDE SEQUENCE [LARGE SCALE GENOMIC DNA]</scope>
    <source>
        <strain evidence="3">ITEM 5010</strain>
    </source>
</reference>